<organism evidence="1 2">
    <name type="scientific">Phocaeicola dorei</name>
    <dbReference type="NCBI Taxonomy" id="357276"/>
    <lineage>
        <taxon>Bacteria</taxon>
        <taxon>Pseudomonadati</taxon>
        <taxon>Bacteroidota</taxon>
        <taxon>Bacteroidia</taxon>
        <taxon>Bacteroidales</taxon>
        <taxon>Bacteroidaceae</taxon>
        <taxon>Phocaeicola</taxon>
    </lineage>
</organism>
<dbReference type="Proteomes" id="UP001177934">
    <property type="component" value="Chromosome"/>
</dbReference>
<evidence type="ECO:0000313" key="2">
    <source>
        <dbReference type="Proteomes" id="UP001177934"/>
    </source>
</evidence>
<protein>
    <submittedName>
        <fullName evidence="1">DUF4221 family protein</fullName>
    </submittedName>
</protein>
<name>A0AA95HW77_9BACT</name>
<proteinExistence type="predicted"/>
<dbReference type="AlphaFoldDB" id="A0AA95HW77"/>
<reference evidence="1" key="1">
    <citation type="journal article" date="2023" name="Nat. Commun.">
        <title>Identification of a novel Human Milk Oligosaccharides utilization cluster in the infant gut commensal Bacteroides dorei.</title>
        <authorList>
            <person name="Kijner S."/>
            <person name="Ennis D."/>
            <person name="Shmorak S."/>
            <person name="Florentin A."/>
            <person name="Yassour M."/>
        </authorList>
    </citation>
    <scope>NUCLEOTIDE SEQUENCE</scope>
    <source>
        <strain evidence="1">2</strain>
    </source>
</reference>
<evidence type="ECO:0000313" key="1">
    <source>
        <dbReference type="EMBL" id="WHX10772.1"/>
    </source>
</evidence>
<gene>
    <name evidence="1" type="ORF">QNN11_04750</name>
</gene>
<dbReference type="InterPro" id="IPR025316">
    <property type="entry name" value="DUF4221"/>
</dbReference>
<dbReference type="EMBL" id="CP126056">
    <property type="protein sequence ID" value="WHX10772.1"/>
    <property type="molecule type" value="Genomic_DNA"/>
</dbReference>
<sequence length="319" mass="37676">MIFDIEKGNVSKTVPLYEEGPNGIPAILGGWTENMNYFFITTDSYFCCIVDDKGNIIQKIKIWDWDEKDARTFFTEYCTSAFTSYYCSPAILRDSLLYFNQYFVGYPHKPEDWKNVSMFVYSNLNTGKMSKTELTYPSIFSENEIMRNKSYDPEFGYAYTGKDVVVSLRQYDSILVSSDFKHARAYNAKSRYFPSIRPTLYNAYKDLLVWVQEEYLKPRYLHLLYDKYREVFYRFALMPYQFPKGKLSTGDPSGQEFSIVILNKNYEIIGETRFPGNTFNYRMYFIGKKGLYLSLNNLENPNFDEDKLQFQCFTLQENK</sequence>
<accession>A0AA95HW77</accession>
<dbReference type="Pfam" id="PF13970">
    <property type="entry name" value="DUF4221"/>
    <property type="match status" value="1"/>
</dbReference>